<dbReference type="RefSeq" id="WP_134381323.1">
    <property type="nucleotide sequence ID" value="NZ_SORX01000004.1"/>
</dbReference>
<feature type="signal peptide" evidence="3">
    <location>
        <begin position="1"/>
        <end position="18"/>
    </location>
</feature>
<feature type="domain" description="Solute-binding protein family 3/N-terminal" evidence="4">
    <location>
        <begin position="38"/>
        <end position="276"/>
    </location>
</feature>
<dbReference type="NCBIfam" id="TIGR01098">
    <property type="entry name" value="3A0109s03R"/>
    <property type="match status" value="1"/>
</dbReference>
<sequence>MKKFTLSAAALSTALVLAACGNAEENEDADQPESDEETFTIGVIPAQTEGEMEGAMDKLQGVLTEALGRETEIDVYPDYNGVVEAMNFDQIDMAYLGPLTYVIAQERSDAKAIITQLVNGEPFYHSYIITHNDEQFESIEDLLSDPSEIDFAFGDPNSTSGSLIPTIELQDRGVYESEDNYEFNSVRFTGSHDATALAVQNGQVDAGAIDSAIYNQLIESGKIDDSQLKVIWTSDPLFQYPWAVTAGTDDETIANLKEAFLAIEDTEILDAFGASGFTEATPEDYNSILEAAEKQGILSDE</sequence>
<proteinExistence type="inferred from homology"/>
<dbReference type="Proteomes" id="UP000297776">
    <property type="component" value="Unassembled WGS sequence"/>
</dbReference>
<evidence type="ECO:0000259" key="4">
    <source>
        <dbReference type="SMART" id="SM00062"/>
    </source>
</evidence>
<evidence type="ECO:0000313" key="5">
    <source>
        <dbReference type="EMBL" id="TFE01606.1"/>
    </source>
</evidence>
<dbReference type="OrthoDB" id="9781943at2"/>
<evidence type="ECO:0000313" key="6">
    <source>
        <dbReference type="Proteomes" id="UP000297776"/>
    </source>
</evidence>
<dbReference type="CDD" id="cd13572">
    <property type="entry name" value="PBP2_PnhD_2"/>
    <property type="match status" value="1"/>
</dbReference>
<keyword evidence="6" id="KW-1185">Reference proteome</keyword>
<dbReference type="EMBL" id="SORX01000004">
    <property type="protein sequence ID" value="TFE01606.1"/>
    <property type="molecule type" value="Genomic_DNA"/>
</dbReference>
<evidence type="ECO:0000256" key="2">
    <source>
        <dbReference type="ARBA" id="ARBA00022729"/>
    </source>
</evidence>
<dbReference type="InterPro" id="IPR005770">
    <property type="entry name" value="PhnD"/>
</dbReference>
<dbReference type="Gene3D" id="3.40.190.10">
    <property type="entry name" value="Periplasmic binding protein-like II"/>
    <property type="match status" value="2"/>
</dbReference>
<dbReference type="SUPFAM" id="SSF53850">
    <property type="entry name" value="Periplasmic binding protein-like II"/>
    <property type="match status" value="1"/>
</dbReference>
<dbReference type="PROSITE" id="PS51257">
    <property type="entry name" value="PROKAR_LIPOPROTEIN"/>
    <property type="match status" value="1"/>
</dbReference>
<gene>
    <name evidence="5" type="primary">phnD</name>
    <name evidence="5" type="ORF">E2626_08520</name>
</gene>
<keyword evidence="2 3" id="KW-0732">Signal</keyword>
<dbReference type="PANTHER" id="PTHR35841">
    <property type="entry name" value="PHOSPHONATES-BINDING PERIPLASMIC PROTEIN"/>
    <property type="match status" value="1"/>
</dbReference>
<dbReference type="InterPro" id="IPR001638">
    <property type="entry name" value="Solute-binding_3/MltF_N"/>
</dbReference>
<dbReference type="GO" id="GO:0043190">
    <property type="term" value="C:ATP-binding cassette (ABC) transporter complex"/>
    <property type="evidence" value="ECO:0007669"/>
    <property type="project" value="InterPro"/>
</dbReference>
<protein>
    <submittedName>
        <fullName evidence="5">Phosphate/phosphite/phosphonate ABC transporter substrate-binding protein</fullName>
    </submittedName>
</protein>
<dbReference type="PANTHER" id="PTHR35841:SF1">
    <property type="entry name" value="PHOSPHONATES-BINDING PERIPLASMIC PROTEIN"/>
    <property type="match status" value="1"/>
</dbReference>
<feature type="chain" id="PRO_5039583300" evidence="3">
    <location>
        <begin position="19"/>
        <end position="301"/>
    </location>
</feature>
<evidence type="ECO:0000256" key="1">
    <source>
        <dbReference type="ARBA" id="ARBA00007162"/>
    </source>
</evidence>
<organism evidence="5 6">
    <name type="scientific">Jeotgalibacillus salarius</name>
    <dbReference type="NCBI Taxonomy" id="546023"/>
    <lineage>
        <taxon>Bacteria</taxon>
        <taxon>Bacillati</taxon>
        <taxon>Bacillota</taxon>
        <taxon>Bacilli</taxon>
        <taxon>Bacillales</taxon>
        <taxon>Caryophanaceae</taxon>
        <taxon>Jeotgalibacillus</taxon>
    </lineage>
</organism>
<comment type="caution">
    <text evidence="5">The sequence shown here is derived from an EMBL/GenBank/DDBJ whole genome shotgun (WGS) entry which is preliminary data.</text>
</comment>
<dbReference type="GO" id="GO:0055085">
    <property type="term" value="P:transmembrane transport"/>
    <property type="evidence" value="ECO:0007669"/>
    <property type="project" value="InterPro"/>
</dbReference>
<comment type="similarity">
    <text evidence="1">Belongs to the phosphate/phosphite/phosphonate binding protein family.</text>
</comment>
<reference evidence="5 6" key="1">
    <citation type="submission" date="2019-03" db="EMBL/GenBank/DDBJ databases">
        <authorList>
            <person name="Yang Y."/>
        </authorList>
    </citation>
    <scope>NUCLEOTIDE SEQUENCE [LARGE SCALE GENOMIC DNA]</scope>
    <source>
        <strain evidence="5 6">ASL-1</strain>
    </source>
</reference>
<dbReference type="AlphaFoldDB" id="A0A4Y8LG29"/>
<dbReference type="SMART" id="SM00062">
    <property type="entry name" value="PBPb"/>
    <property type="match status" value="1"/>
</dbReference>
<accession>A0A4Y8LG29</accession>
<name>A0A4Y8LG29_9BACL</name>
<dbReference type="Pfam" id="PF12974">
    <property type="entry name" value="Phosphonate-bd"/>
    <property type="match status" value="1"/>
</dbReference>
<evidence type="ECO:0000256" key="3">
    <source>
        <dbReference type="SAM" id="SignalP"/>
    </source>
</evidence>